<dbReference type="EnsemblPlants" id="Solyc00g006870.1.1">
    <property type="protein sequence ID" value="Solyc00g006870.1.1.1.CDS"/>
    <property type="gene ID" value="Solyc00g006870.1"/>
</dbReference>
<dbReference type="Gramene" id="Solyc00g006870.1.1">
    <property type="protein sequence ID" value="Solyc00g006870.1.1.1.CDS"/>
    <property type="gene ID" value="Solyc00g006870.1"/>
</dbReference>
<reference evidence="1" key="2">
    <citation type="submission" date="2019-04" db="UniProtKB">
        <authorList>
            <consortium name="EnsemblPlants"/>
        </authorList>
    </citation>
    <scope>IDENTIFICATION</scope>
    <source>
        <strain evidence="1">cv. Heinz 1706</strain>
    </source>
</reference>
<reference evidence="1" key="1">
    <citation type="journal article" date="2012" name="Nature">
        <title>The tomato genome sequence provides insights into fleshy fruit evolution.</title>
        <authorList>
            <consortium name="Tomato Genome Consortium"/>
        </authorList>
    </citation>
    <scope>NUCLEOTIDE SEQUENCE [LARGE SCALE GENOMIC DNA]</scope>
    <source>
        <strain evidence="1">cv. Heinz 1706</strain>
    </source>
</reference>
<proteinExistence type="predicted"/>
<organism evidence="1">
    <name type="scientific">Solanum lycopersicum</name>
    <name type="common">Tomato</name>
    <name type="synonym">Lycopersicon esculentum</name>
    <dbReference type="NCBI Taxonomy" id="4081"/>
    <lineage>
        <taxon>Eukaryota</taxon>
        <taxon>Viridiplantae</taxon>
        <taxon>Streptophyta</taxon>
        <taxon>Embryophyta</taxon>
        <taxon>Tracheophyta</taxon>
        <taxon>Spermatophyta</taxon>
        <taxon>Magnoliopsida</taxon>
        <taxon>eudicotyledons</taxon>
        <taxon>Gunneridae</taxon>
        <taxon>Pentapetalae</taxon>
        <taxon>asterids</taxon>
        <taxon>lamiids</taxon>
        <taxon>Solanales</taxon>
        <taxon>Solanaceae</taxon>
        <taxon>Solanoideae</taxon>
        <taxon>Solaneae</taxon>
        <taxon>Solanum</taxon>
        <taxon>Solanum subgen. Lycopersicon</taxon>
    </lineage>
</organism>
<dbReference type="PaxDb" id="4081-Solyc00g006870.1.1"/>
<dbReference type="AlphaFoldDB" id="A0A494G8F7"/>
<protein>
    <submittedName>
        <fullName evidence="1">Uncharacterized protein</fullName>
    </submittedName>
</protein>
<sequence>MIVTNFIDVILFGLSVRIPGRERIHTSSYFNPFIYFVYLICLKSINFDKFLKTSNRFFCEYVVG</sequence>
<name>A0A494G8F7_SOLLC</name>
<dbReference type="InParanoid" id="A0A494G8F7"/>
<accession>A0A494G8F7</accession>
<evidence type="ECO:0000313" key="1">
    <source>
        <dbReference type="EnsemblPlants" id="Solyc00g006870.1.1.1.CDS"/>
    </source>
</evidence>
<keyword evidence="2" id="KW-1185">Reference proteome</keyword>
<dbReference type="Proteomes" id="UP000004994">
    <property type="component" value="Unassembled WGS sequence"/>
</dbReference>
<evidence type="ECO:0000313" key="2">
    <source>
        <dbReference type="Proteomes" id="UP000004994"/>
    </source>
</evidence>